<dbReference type="AlphaFoldDB" id="A0A248TMP3"/>
<dbReference type="Proteomes" id="UP000215137">
    <property type="component" value="Chromosome"/>
</dbReference>
<reference evidence="2 3" key="1">
    <citation type="submission" date="2017-08" db="EMBL/GenBank/DDBJ databases">
        <title>Complete Genome Sequence of Bacillus kochii Oregon-R-modENCODE STRAIN BDGP4, isolated from Drosophila melanogaster gut.</title>
        <authorList>
            <person name="Wan K.H."/>
            <person name="Yu C."/>
            <person name="Park S."/>
            <person name="Hammonds A.S."/>
            <person name="Booth B.W."/>
            <person name="Celniker S.E."/>
        </authorList>
    </citation>
    <scope>NUCLEOTIDE SEQUENCE [LARGE SCALE GENOMIC DNA]</scope>
    <source>
        <strain evidence="2 3">BDGP4</strain>
    </source>
</reference>
<evidence type="ECO:0000259" key="1">
    <source>
        <dbReference type="Pfam" id="PF21686"/>
    </source>
</evidence>
<proteinExistence type="predicted"/>
<sequence>MIAPYSPRGREGAIIAAPLYWDEVNKQLQRKNFSLDNIRKYRLTDRCPMATFFETKNDTIAKNYRFIKRIKLYASICDFLCFRK</sequence>
<keyword evidence="3" id="KW-1185">Reference proteome</keyword>
<dbReference type="KEGG" id="bko:CKF48_19920"/>
<evidence type="ECO:0000313" key="2">
    <source>
        <dbReference type="EMBL" id="ASV69379.1"/>
    </source>
</evidence>
<accession>A0A248TMP3</accession>
<dbReference type="InterPro" id="IPR014145">
    <property type="entry name" value="LigD_pol_dom"/>
</dbReference>
<feature type="domain" description="DNA ligase D polymerase" evidence="1">
    <location>
        <begin position="1"/>
        <end position="41"/>
    </location>
</feature>
<name>A0A248TMP3_9BACI</name>
<dbReference type="Gene3D" id="3.90.920.10">
    <property type="entry name" value="DNA primase, PRIM domain"/>
    <property type="match status" value="1"/>
</dbReference>
<dbReference type="Pfam" id="PF21686">
    <property type="entry name" value="LigD_Prim-Pol"/>
    <property type="match status" value="1"/>
</dbReference>
<evidence type="ECO:0000313" key="3">
    <source>
        <dbReference type="Proteomes" id="UP000215137"/>
    </source>
</evidence>
<organism evidence="2 3">
    <name type="scientific">Cytobacillus kochii</name>
    <dbReference type="NCBI Taxonomy" id="859143"/>
    <lineage>
        <taxon>Bacteria</taxon>
        <taxon>Bacillati</taxon>
        <taxon>Bacillota</taxon>
        <taxon>Bacilli</taxon>
        <taxon>Bacillales</taxon>
        <taxon>Bacillaceae</taxon>
        <taxon>Cytobacillus</taxon>
    </lineage>
</organism>
<gene>
    <name evidence="2" type="ORF">CKF48_19920</name>
</gene>
<protein>
    <recommendedName>
        <fullName evidence="1">DNA ligase D polymerase domain-containing protein</fullName>
    </recommendedName>
</protein>
<dbReference type="EMBL" id="CP022983">
    <property type="protein sequence ID" value="ASV69379.1"/>
    <property type="molecule type" value="Genomic_DNA"/>
</dbReference>